<evidence type="ECO:0000256" key="4">
    <source>
        <dbReference type="ARBA" id="ARBA00023139"/>
    </source>
</evidence>
<proteinExistence type="inferred from homology"/>
<dbReference type="STRING" id="908809.ABG79_01777"/>
<sequence length="265" mass="29797">MKRILTILIAFIIALSLTACSKSAKAENKLLVGATPLPHAEILNFVKPKLEEKGIKLEVREFTDYVTPNVALNDKQIDANFFQHVPYMNTFNKEKRMNLIAVANIHVEPMGAYSLKYKNKDEIKEGSVIALPNDATNEGRALILLEKQGLIKLKDSNNLTSTPNDIIENPKKLQFKELEAAQLPRVLQDVDLAIINTNYALEAKLNPLKDSLFIEDKDSPYANVITVRPEDKDNPLIKELINVLQSEDVKKFIEEKYNGAVVPAF</sequence>
<evidence type="ECO:0000313" key="10">
    <source>
        <dbReference type="Proteomes" id="UP000052015"/>
    </source>
</evidence>
<dbReference type="Gene3D" id="3.40.190.10">
    <property type="entry name" value="Periplasmic binding protein-like II"/>
    <property type="match status" value="2"/>
</dbReference>
<gene>
    <name evidence="9" type="primary">metQ</name>
    <name evidence="9" type="ORF">ABG79_01777</name>
</gene>
<dbReference type="Pfam" id="PF03180">
    <property type="entry name" value="Lipoprotein_9"/>
    <property type="match status" value="1"/>
</dbReference>
<keyword evidence="3" id="KW-0472">Membrane</keyword>
<dbReference type="NCBIfam" id="TIGR00363">
    <property type="entry name" value="MetQ/NlpA family lipoprotein"/>
    <property type="match status" value="1"/>
</dbReference>
<evidence type="ECO:0000256" key="8">
    <source>
        <dbReference type="SAM" id="SignalP"/>
    </source>
</evidence>
<accession>A0A0R3JZJ1</accession>
<dbReference type="Proteomes" id="UP000052015">
    <property type="component" value="Unassembled WGS sequence"/>
</dbReference>
<feature type="chain" id="PRO_5006441703" description="Lipoprotein" evidence="8">
    <location>
        <begin position="27"/>
        <end position="265"/>
    </location>
</feature>
<dbReference type="EMBL" id="LKHP01000010">
    <property type="protein sequence ID" value="KRQ86396.1"/>
    <property type="molecule type" value="Genomic_DNA"/>
</dbReference>
<dbReference type="GO" id="GO:0016020">
    <property type="term" value="C:membrane"/>
    <property type="evidence" value="ECO:0007669"/>
    <property type="project" value="UniProtKB-SubCell"/>
</dbReference>
<evidence type="ECO:0000256" key="3">
    <source>
        <dbReference type="ARBA" id="ARBA00023136"/>
    </source>
</evidence>
<dbReference type="PATRIC" id="fig|908809.3.peg.1777"/>
<dbReference type="SUPFAM" id="SSF53850">
    <property type="entry name" value="Periplasmic binding protein-like II"/>
    <property type="match status" value="1"/>
</dbReference>
<evidence type="ECO:0000313" key="9">
    <source>
        <dbReference type="EMBL" id="KRQ86396.1"/>
    </source>
</evidence>
<keyword evidence="10" id="KW-1185">Reference proteome</keyword>
<evidence type="ECO:0000256" key="1">
    <source>
        <dbReference type="ARBA" id="ARBA00004635"/>
    </source>
</evidence>
<organism evidence="9 10">
    <name type="scientific">Caloramator mitchellensis</name>
    <dbReference type="NCBI Taxonomy" id="908809"/>
    <lineage>
        <taxon>Bacteria</taxon>
        <taxon>Bacillati</taxon>
        <taxon>Bacillota</taxon>
        <taxon>Clostridia</taxon>
        <taxon>Eubacteriales</taxon>
        <taxon>Clostridiaceae</taxon>
        <taxon>Caloramator</taxon>
    </lineage>
</organism>
<dbReference type="PIRSF" id="PIRSF002854">
    <property type="entry name" value="MetQ"/>
    <property type="match status" value="1"/>
</dbReference>
<name>A0A0R3JZJ1_CALMK</name>
<feature type="lipid moiety-binding region" description="S-diacylglycerol cysteine" evidence="7">
    <location>
        <position position="20"/>
    </location>
</feature>
<comment type="caution">
    <text evidence="9">The sequence shown here is derived from an EMBL/GenBank/DDBJ whole genome shotgun (WGS) entry which is preliminary data.</text>
</comment>
<dbReference type="AlphaFoldDB" id="A0A0R3JZJ1"/>
<dbReference type="PROSITE" id="PS51257">
    <property type="entry name" value="PROKAR_LIPOPROTEIN"/>
    <property type="match status" value="1"/>
</dbReference>
<evidence type="ECO:0000256" key="6">
    <source>
        <dbReference type="PIRNR" id="PIRNR002854"/>
    </source>
</evidence>
<dbReference type="RefSeq" id="WP_057979105.1">
    <property type="nucleotide sequence ID" value="NZ_LKHP01000010.1"/>
</dbReference>
<keyword evidence="5 6" id="KW-0449">Lipoprotein</keyword>
<comment type="similarity">
    <text evidence="6">Belongs to the nlpA lipoprotein family.</text>
</comment>
<evidence type="ECO:0000256" key="7">
    <source>
        <dbReference type="PIRSR" id="PIRSR002854-1"/>
    </source>
</evidence>
<dbReference type="PANTHER" id="PTHR30429">
    <property type="entry name" value="D-METHIONINE-BINDING LIPOPROTEIN METQ"/>
    <property type="match status" value="1"/>
</dbReference>
<reference evidence="9 10" key="1">
    <citation type="submission" date="2015-09" db="EMBL/GenBank/DDBJ databases">
        <title>Draft genome sequence of a Caloramator mitchellensis, a moderate thermophile from the Great Artesian Basin of Australia.</title>
        <authorList>
            <person name="Patel B.K."/>
        </authorList>
    </citation>
    <scope>NUCLEOTIDE SEQUENCE [LARGE SCALE GENOMIC DNA]</scope>
    <source>
        <strain evidence="9 10">VF08</strain>
    </source>
</reference>
<evidence type="ECO:0000256" key="5">
    <source>
        <dbReference type="ARBA" id="ARBA00023288"/>
    </source>
</evidence>
<keyword evidence="4" id="KW-0564">Palmitate</keyword>
<evidence type="ECO:0000256" key="2">
    <source>
        <dbReference type="ARBA" id="ARBA00022729"/>
    </source>
</evidence>
<comment type="subcellular location">
    <subcellularLocation>
        <location evidence="1">Membrane</location>
        <topology evidence="1">Lipid-anchor</topology>
    </subcellularLocation>
</comment>
<feature type="signal peptide" evidence="8">
    <location>
        <begin position="1"/>
        <end position="26"/>
    </location>
</feature>
<dbReference type="PANTHER" id="PTHR30429:SF0">
    <property type="entry name" value="METHIONINE-BINDING LIPOPROTEIN METQ"/>
    <property type="match status" value="1"/>
</dbReference>
<dbReference type="OrthoDB" id="9812878at2"/>
<protein>
    <recommendedName>
        <fullName evidence="6">Lipoprotein</fullName>
    </recommendedName>
</protein>
<dbReference type="CDD" id="cd13597">
    <property type="entry name" value="PBP2_lipoprotein_Tp32"/>
    <property type="match status" value="1"/>
</dbReference>
<dbReference type="InterPro" id="IPR004872">
    <property type="entry name" value="Lipoprotein_NlpA"/>
</dbReference>
<keyword evidence="2 8" id="KW-0732">Signal</keyword>